<dbReference type="EMBL" id="FOVH01000008">
    <property type="protein sequence ID" value="SFO66561.1"/>
    <property type="molecule type" value="Genomic_DNA"/>
</dbReference>
<evidence type="ECO:0000313" key="2">
    <source>
        <dbReference type="EMBL" id="SFO66561.1"/>
    </source>
</evidence>
<reference evidence="2 3" key="1">
    <citation type="submission" date="2016-10" db="EMBL/GenBank/DDBJ databases">
        <authorList>
            <person name="de Groot N.N."/>
        </authorList>
    </citation>
    <scope>NUCLEOTIDE SEQUENCE [LARGE SCALE GENOMIC DNA]</scope>
    <source>
        <strain evidence="2 3">DSM 43067</strain>
    </source>
</reference>
<feature type="compositionally biased region" description="Basic residues" evidence="1">
    <location>
        <begin position="47"/>
        <end position="58"/>
    </location>
</feature>
<dbReference type="AlphaFoldDB" id="A0A1I5J2F6"/>
<sequence>MMKNDPHTTTLPQTHTKTSTDGRTPQPTRPQARQAPPHSARPTNMRTRTRVQLQRKAHATTPTGRPARMATRASAHPAANSASASTPHPGSSASQPWTLFIVKRRAHITTLTNPTCEDRRERPRTWARPAAPAADTTTPRPANAVPRTRTRCIMRPNARITALTETPGRSARTVGRASARPVEGAAGASAARSAVSGWAPGRRWLGRAGRRPGFAASRASAGLGGRVVVSRSGGGREPRRRASRSARLRLGGFAARRRVVVERDLWFPCWPSSTWTLRGRRCSTWSTWSHGVRHERLDPVSFAGGGLISRRSTPPRRWSTGLFLRRLGSRRTCWPPCSRRRGLRGSVGTSVVRCGGLAGRSCRG</sequence>
<gene>
    <name evidence="2" type="ORF">SAMN04489713_108233</name>
</gene>
<keyword evidence="3" id="KW-1185">Reference proteome</keyword>
<protein>
    <submittedName>
        <fullName evidence="2">Uncharacterized protein</fullName>
    </submittedName>
</protein>
<organism evidence="2 3">
    <name type="scientific">Actinomadura madurae</name>
    <dbReference type="NCBI Taxonomy" id="1993"/>
    <lineage>
        <taxon>Bacteria</taxon>
        <taxon>Bacillati</taxon>
        <taxon>Actinomycetota</taxon>
        <taxon>Actinomycetes</taxon>
        <taxon>Streptosporangiales</taxon>
        <taxon>Thermomonosporaceae</taxon>
        <taxon>Actinomadura</taxon>
    </lineage>
</organism>
<feature type="compositionally biased region" description="Low complexity" evidence="1">
    <location>
        <begin position="70"/>
        <end position="89"/>
    </location>
</feature>
<dbReference type="Proteomes" id="UP000183413">
    <property type="component" value="Unassembled WGS sequence"/>
</dbReference>
<evidence type="ECO:0000313" key="3">
    <source>
        <dbReference type="Proteomes" id="UP000183413"/>
    </source>
</evidence>
<dbReference type="InParanoid" id="A0A1I5J2F6"/>
<name>A0A1I5J2F6_9ACTN</name>
<feature type="region of interest" description="Disordered" evidence="1">
    <location>
        <begin position="1"/>
        <end position="94"/>
    </location>
</feature>
<feature type="compositionally biased region" description="Low complexity" evidence="1">
    <location>
        <begin position="126"/>
        <end position="142"/>
    </location>
</feature>
<feature type="region of interest" description="Disordered" evidence="1">
    <location>
        <begin position="115"/>
        <end position="144"/>
    </location>
</feature>
<accession>A0A1I5J2F6</accession>
<feature type="compositionally biased region" description="Low complexity" evidence="1">
    <location>
        <begin position="8"/>
        <end position="37"/>
    </location>
</feature>
<proteinExistence type="predicted"/>
<evidence type="ECO:0000256" key="1">
    <source>
        <dbReference type="SAM" id="MobiDB-lite"/>
    </source>
</evidence>